<comment type="similarity">
    <text evidence="1">Belongs to the LysR transcriptional regulatory family.</text>
</comment>
<dbReference type="InterPro" id="IPR005119">
    <property type="entry name" value="LysR_subst-bd"/>
</dbReference>
<evidence type="ECO:0000256" key="2">
    <source>
        <dbReference type="ARBA" id="ARBA00023015"/>
    </source>
</evidence>
<dbReference type="InterPro" id="IPR036388">
    <property type="entry name" value="WH-like_DNA-bd_sf"/>
</dbReference>
<proteinExistence type="inferred from homology"/>
<dbReference type="InterPro" id="IPR036390">
    <property type="entry name" value="WH_DNA-bd_sf"/>
</dbReference>
<comment type="caution">
    <text evidence="6">The sequence shown here is derived from an EMBL/GenBank/DDBJ whole genome shotgun (WGS) entry which is preliminary data.</text>
</comment>
<dbReference type="Pfam" id="PF03466">
    <property type="entry name" value="LysR_substrate"/>
    <property type="match status" value="1"/>
</dbReference>
<dbReference type="RefSeq" id="WP_166953322.1">
    <property type="nucleotide sequence ID" value="NZ_JAASQI010000005.1"/>
</dbReference>
<dbReference type="Gene3D" id="1.10.10.10">
    <property type="entry name" value="Winged helix-like DNA-binding domain superfamily/Winged helix DNA-binding domain"/>
    <property type="match status" value="1"/>
</dbReference>
<dbReference type="CDD" id="cd08438">
    <property type="entry name" value="PBP2_CidR"/>
    <property type="match status" value="1"/>
</dbReference>
<dbReference type="InterPro" id="IPR000847">
    <property type="entry name" value="LysR_HTH_N"/>
</dbReference>
<feature type="domain" description="HTH lysR-type" evidence="5">
    <location>
        <begin position="1"/>
        <end position="58"/>
    </location>
</feature>
<keyword evidence="4" id="KW-0804">Transcription</keyword>
<reference evidence="6 7" key="1">
    <citation type="submission" date="2020-03" db="EMBL/GenBank/DDBJ databases">
        <title>Genomic Encyclopedia of Type Strains, Phase IV (KMG-IV): sequencing the most valuable type-strain genomes for metagenomic binning, comparative biology and taxonomic classification.</title>
        <authorList>
            <person name="Goeker M."/>
        </authorList>
    </citation>
    <scope>NUCLEOTIDE SEQUENCE [LARGE SCALE GENOMIC DNA]</scope>
    <source>
        <strain evidence="6 7">DSM 103870</strain>
    </source>
</reference>
<evidence type="ECO:0000259" key="5">
    <source>
        <dbReference type="PROSITE" id="PS50931"/>
    </source>
</evidence>
<name>A0ABX0V0G3_9HYPH</name>
<dbReference type="EMBL" id="JAASQI010000005">
    <property type="protein sequence ID" value="NIJ58697.1"/>
    <property type="molecule type" value="Genomic_DNA"/>
</dbReference>
<keyword evidence="7" id="KW-1185">Reference proteome</keyword>
<dbReference type="SUPFAM" id="SSF53850">
    <property type="entry name" value="Periplasmic binding protein-like II"/>
    <property type="match status" value="1"/>
</dbReference>
<dbReference type="PANTHER" id="PTHR30419">
    <property type="entry name" value="HTH-TYPE TRANSCRIPTIONAL REGULATOR YBHD"/>
    <property type="match status" value="1"/>
</dbReference>
<evidence type="ECO:0000313" key="6">
    <source>
        <dbReference type="EMBL" id="NIJ58697.1"/>
    </source>
</evidence>
<dbReference type="PRINTS" id="PR00039">
    <property type="entry name" value="HTHLYSR"/>
</dbReference>
<dbReference type="Pfam" id="PF00126">
    <property type="entry name" value="HTH_1"/>
    <property type="match status" value="1"/>
</dbReference>
<accession>A0ABX0V0G3</accession>
<dbReference type="PROSITE" id="PS50931">
    <property type="entry name" value="HTH_LYSR"/>
    <property type="match status" value="1"/>
</dbReference>
<protein>
    <submittedName>
        <fullName evidence="6">DNA-binding transcriptional LysR family regulator</fullName>
    </submittedName>
</protein>
<keyword evidence="2" id="KW-0805">Transcription regulation</keyword>
<gene>
    <name evidence="6" type="ORF">FHS82_002545</name>
</gene>
<dbReference type="Gene3D" id="3.40.190.290">
    <property type="match status" value="1"/>
</dbReference>
<evidence type="ECO:0000256" key="1">
    <source>
        <dbReference type="ARBA" id="ARBA00009437"/>
    </source>
</evidence>
<evidence type="ECO:0000256" key="4">
    <source>
        <dbReference type="ARBA" id="ARBA00023163"/>
    </source>
</evidence>
<keyword evidence="3 6" id="KW-0238">DNA-binding</keyword>
<organism evidence="6 7">
    <name type="scientific">Pseudochelatococcus lubricantis</name>
    <dbReference type="NCBI Taxonomy" id="1538102"/>
    <lineage>
        <taxon>Bacteria</taxon>
        <taxon>Pseudomonadati</taxon>
        <taxon>Pseudomonadota</taxon>
        <taxon>Alphaproteobacteria</taxon>
        <taxon>Hyphomicrobiales</taxon>
        <taxon>Chelatococcaceae</taxon>
        <taxon>Pseudochelatococcus</taxon>
    </lineage>
</organism>
<dbReference type="SUPFAM" id="SSF46785">
    <property type="entry name" value="Winged helix' DNA-binding domain"/>
    <property type="match status" value="1"/>
</dbReference>
<evidence type="ECO:0000256" key="3">
    <source>
        <dbReference type="ARBA" id="ARBA00023125"/>
    </source>
</evidence>
<dbReference type="PANTHER" id="PTHR30419:SF8">
    <property type="entry name" value="NITROGEN ASSIMILATION TRANSCRIPTIONAL ACTIVATOR-RELATED"/>
    <property type="match status" value="1"/>
</dbReference>
<dbReference type="Proteomes" id="UP001429580">
    <property type="component" value="Unassembled WGS sequence"/>
</dbReference>
<evidence type="ECO:0000313" key="7">
    <source>
        <dbReference type="Proteomes" id="UP001429580"/>
    </source>
</evidence>
<dbReference type="InterPro" id="IPR050950">
    <property type="entry name" value="HTH-type_LysR_regulators"/>
</dbReference>
<dbReference type="GO" id="GO:0003677">
    <property type="term" value="F:DNA binding"/>
    <property type="evidence" value="ECO:0007669"/>
    <property type="project" value="UniProtKB-KW"/>
</dbReference>
<sequence>MELRVLHAFVEVVRQGGFSRAAKTVFSTQSTVSKAVRRLEDEVGAPLFDRVGHRSVLTETGEIVYRRAQRILAERDDMFAEIGELRGLNSGTLRLGLPRIGSSILFAPLFARYRQLYPGIDIRLVEQGSDRLEEILLSGEIDLAASLLPVSDDFEWQSVRIEPLMALVPANHELAQSPAIDVDILRRQSFILFESGFGLNRIIMDFFKRNDIAPTIAARSSQIDFIVGLVAAGLGIAFLPRMIAGQRPHAQVKAVPLQDPLTDWHMALIWRHGAYLSHSSRAWLEIARQEAA</sequence>